<dbReference type="Proteomes" id="UP001332243">
    <property type="component" value="Unassembled WGS sequence"/>
</dbReference>
<feature type="region of interest" description="Disordered" evidence="1">
    <location>
        <begin position="91"/>
        <end position="121"/>
    </location>
</feature>
<dbReference type="InterPro" id="IPR016032">
    <property type="entry name" value="Sig_transdc_resp-reg_C-effctor"/>
</dbReference>
<name>A0ABU7S2S0_9ACTN</name>
<evidence type="ECO:0000313" key="4">
    <source>
        <dbReference type="Proteomes" id="UP001332243"/>
    </source>
</evidence>
<evidence type="ECO:0000256" key="1">
    <source>
        <dbReference type="SAM" id="MobiDB-lite"/>
    </source>
</evidence>
<dbReference type="InterPro" id="IPR036388">
    <property type="entry name" value="WH-like_DNA-bd_sf"/>
</dbReference>
<proteinExistence type="predicted"/>
<dbReference type="InterPro" id="IPR005158">
    <property type="entry name" value="BTAD"/>
</dbReference>
<dbReference type="SUPFAM" id="SSF52540">
    <property type="entry name" value="P-loop containing nucleoside triphosphate hydrolases"/>
    <property type="match status" value="1"/>
</dbReference>
<dbReference type="Pfam" id="PF13191">
    <property type="entry name" value="AAA_16"/>
    <property type="match status" value="1"/>
</dbReference>
<dbReference type="Gene3D" id="1.25.40.10">
    <property type="entry name" value="Tetratricopeptide repeat domain"/>
    <property type="match status" value="2"/>
</dbReference>
<dbReference type="InterPro" id="IPR041664">
    <property type="entry name" value="AAA_16"/>
</dbReference>
<dbReference type="SMART" id="SM01043">
    <property type="entry name" value="BTAD"/>
    <property type="match status" value="1"/>
</dbReference>
<protein>
    <submittedName>
        <fullName evidence="3">BTAD domain-containing putative transcriptional regulator</fullName>
    </submittedName>
</protein>
<dbReference type="InterPro" id="IPR011990">
    <property type="entry name" value="TPR-like_helical_dom_sf"/>
</dbReference>
<dbReference type="Gene3D" id="1.10.10.10">
    <property type="entry name" value="Winged helix-like DNA-binding domain superfamily/Winged helix DNA-binding domain"/>
    <property type="match status" value="1"/>
</dbReference>
<comment type="caution">
    <text evidence="3">The sequence shown here is derived from an EMBL/GenBank/DDBJ whole genome shotgun (WGS) entry which is preliminary data.</text>
</comment>
<dbReference type="PANTHER" id="PTHR35807">
    <property type="entry name" value="TRANSCRIPTIONAL REGULATOR REDD-RELATED"/>
    <property type="match status" value="1"/>
</dbReference>
<dbReference type="Pfam" id="PF13432">
    <property type="entry name" value="TPR_16"/>
    <property type="match status" value="1"/>
</dbReference>
<organism evidence="3 4">
    <name type="scientific">Plantactinospora sonchi</name>
    <dbReference type="NCBI Taxonomy" id="1544735"/>
    <lineage>
        <taxon>Bacteria</taxon>
        <taxon>Bacillati</taxon>
        <taxon>Actinomycetota</taxon>
        <taxon>Actinomycetes</taxon>
        <taxon>Micromonosporales</taxon>
        <taxon>Micromonosporaceae</taxon>
        <taxon>Plantactinospora</taxon>
    </lineage>
</organism>
<keyword evidence="4" id="KW-1185">Reference proteome</keyword>
<feature type="domain" description="Bacterial transcriptional activator" evidence="2">
    <location>
        <begin position="921"/>
        <end position="1077"/>
    </location>
</feature>
<dbReference type="Pfam" id="PF03704">
    <property type="entry name" value="BTAD"/>
    <property type="match status" value="1"/>
</dbReference>
<evidence type="ECO:0000259" key="2">
    <source>
        <dbReference type="SMART" id="SM01043"/>
    </source>
</evidence>
<accession>A0ABU7S2S0</accession>
<dbReference type="SUPFAM" id="SSF48452">
    <property type="entry name" value="TPR-like"/>
    <property type="match status" value="3"/>
</dbReference>
<dbReference type="SUPFAM" id="SSF46894">
    <property type="entry name" value="C-terminal effector domain of the bipartite response regulators"/>
    <property type="match status" value="1"/>
</dbReference>
<dbReference type="EMBL" id="JAZGQK010000034">
    <property type="protein sequence ID" value="MEE6263041.1"/>
    <property type="molecule type" value="Genomic_DNA"/>
</dbReference>
<reference evidence="3 4" key="1">
    <citation type="submission" date="2024-01" db="EMBL/GenBank/DDBJ databases">
        <title>Genome insights into Plantactinospora sonchi sp. nov.</title>
        <authorList>
            <person name="Wang L."/>
        </authorList>
    </citation>
    <scope>NUCLEOTIDE SEQUENCE [LARGE SCALE GENOMIC DNA]</scope>
    <source>
        <strain evidence="3 4">NEAU-QY2</strain>
    </source>
</reference>
<gene>
    <name evidence="3" type="ORF">V1633_31640</name>
</gene>
<sequence length="1091" mass="113685">MTTGGGWTPDVGVGPGPVVPGRPRLLRRLDQLARRRLVTVIAPAGAGKTTLLREWATRGRAAWHTLVPADRDPQVLLTALVAALRAVVTTTPSTSTGPAGAATPAPATAGGPAPAVPGGAATPAELADRLLDMLPSPTATATSSATATDPVRLVLDDLQVLGTGPAAELLGVLATWLPEGFVLVLAGREAAPFPLGALRSAGRLGEMGPTDLALTPAETRRALTAMRAGADPVVGRIAVECGGWPGLVAAAARLAVSPAPGSRRMPTPVVDRHQLGGSLPGLDPEDLAALTERDLLALWTLVAVRRTGPDLDGRLAPVREWALRRLTEHRRSDDTGPARPGSGEAALRATRILSAGPSGVPEVDVTLADSAVRDDRPDEALRYLTAVPDHTRLPAALTWRLGGVLHRRGDFDAAEALFERAVTEPDPADPGTPPPALSDRAQVLAGWAAARWARGDRTRTRQLADEAVRVAEQSRDDGAVAAAYVAQALVAFSEGDRAGNEHAYARALAAAERAGDVVQQLRIRANVGSRLVEEGRYRAATEELGSAIPLAERAGERLLLALALHNRAEAWLGLGELGPARADADQALTLWQRDGSPLAAFGLLLTARVHRVCGSTSRAVAAYQAAWSMAEPDGNAQVLVEACAGLARTRYADDPAAAAGYARQALTMPSAGGPIVAELAAGWVALCAGDPTTALGHGARARAEAGRRRDSAGLAEAIELVTLATRGSGVDGGTEPGVGRAGGSGRTPVGLVEAAAIWADVGDQVGLATNALLRARVTGDRLAEDVAADRLHRLGVREGAWHVAGPLAAIGPTPVAEVAVQTLGHFAVRLAGVPVPAAAWQSRKARELVKVLAGQLGRPLARETLAAVLWPEVPPEVALRRLSVLISTVRGVLDPDRRHPADRYLATDPATVRINPGHVVLDTVRFHDAARGAIAADSTGPPGTRTTVVGAERAGDREPPGGAEILARLEAVVALYTGDFCDDGEVTGDWVERPRNALAELHLEAIRRLARRCLGTGRPEAAVGWYLRLTAEDGYDESAHLGLVSALSAAGRHGEANRRYREYLGRMREIEVEPAAFPGGMAAVTDHLNDS</sequence>
<evidence type="ECO:0000313" key="3">
    <source>
        <dbReference type="EMBL" id="MEE6263041.1"/>
    </source>
</evidence>
<dbReference type="InterPro" id="IPR051677">
    <property type="entry name" value="AfsR-DnrI-RedD_regulator"/>
</dbReference>
<dbReference type="RefSeq" id="WP_331217979.1">
    <property type="nucleotide sequence ID" value="NZ_JAZGQK010000034.1"/>
</dbReference>
<dbReference type="InterPro" id="IPR027417">
    <property type="entry name" value="P-loop_NTPase"/>
</dbReference>